<name>A0A9W6XBC9_9STRA</name>
<dbReference type="OrthoDB" id="116269at2759"/>
<dbReference type="EMBL" id="BSXW01001278">
    <property type="protein sequence ID" value="GMF35407.1"/>
    <property type="molecule type" value="Genomic_DNA"/>
</dbReference>
<reference evidence="1" key="1">
    <citation type="submission" date="2023-04" db="EMBL/GenBank/DDBJ databases">
        <title>Phytophthora lilii NBRC 32176.</title>
        <authorList>
            <person name="Ichikawa N."/>
            <person name="Sato H."/>
            <person name="Tonouchi N."/>
        </authorList>
    </citation>
    <scope>NUCLEOTIDE SEQUENCE</scope>
    <source>
        <strain evidence="1">NBRC 32176</strain>
    </source>
</reference>
<gene>
    <name evidence="1" type="ORF">Plil01_001504400</name>
</gene>
<proteinExistence type="predicted"/>
<dbReference type="AlphaFoldDB" id="A0A9W6XBC9"/>
<comment type="caution">
    <text evidence="1">The sequence shown here is derived from an EMBL/GenBank/DDBJ whole genome shotgun (WGS) entry which is preliminary data.</text>
</comment>
<organism evidence="1 2">
    <name type="scientific">Phytophthora lilii</name>
    <dbReference type="NCBI Taxonomy" id="2077276"/>
    <lineage>
        <taxon>Eukaryota</taxon>
        <taxon>Sar</taxon>
        <taxon>Stramenopiles</taxon>
        <taxon>Oomycota</taxon>
        <taxon>Peronosporomycetes</taxon>
        <taxon>Peronosporales</taxon>
        <taxon>Peronosporaceae</taxon>
        <taxon>Phytophthora</taxon>
    </lineage>
</organism>
<evidence type="ECO:0000313" key="1">
    <source>
        <dbReference type="EMBL" id="GMF35407.1"/>
    </source>
</evidence>
<sequence>MEQGARRIKRVENTENWFLFVSGHWKFILGNKGTICDGGDASLLEFVRELHALKIGEIASRWDRLVLSHEWKDRETIEWRHAKVKLGDVFDFYTTADGVLKVPHWVVFKYAVEEYLEEEPKIKYHPDRVRRFIEERGMEQLEEMQ</sequence>
<evidence type="ECO:0000313" key="2">
    <source>
        <dbReference type="Proteomes" id="UP001165083"/>
    </source>
</evidence>
<keyword evidence="2" id="KW-1185">Reference proteome</keyword>
<dbReference type="Proteomes" id="UP001165083">
    <property type="component" value="Unassembled WGS sequence"/>
</dbReference>
<protein>
    <submittedName>
        <fullName evidence="1">Unnamed protein product</fullName>
    </submittedName>
</protein>
<accession>A0A9W6XBC9</accession>